<accession>A0A3F3Q476</accession>
<keyword evidence="1" id="KW-1133">Transmembrane helix</keyword>
<dbReference type="EMBL" id="KZ852044">
    <property type="protein sequence ID" value="RDH34014.1"/>
    <property type="molecule type" value="Genomic_DNA"/>
</dbReference>
<evidence type="ECO:0000313" key="3">
    <source>
        <dbReference type="Proteomes" id="UP000253729"/>
    </source>
</evidence>
<protein>
    <submittedName>
        <fullName evidence="2">Uncharacterized protein</fullName>
    </submittedName>
</protein>
<sequence>MMQTLGLLYSFLHWLSLPNGKNPPDAKNHQRPTQRHEICIYASTLQAGLVFTIFPVGGIISFHLPGLPGNMRYKAVGGVGHNMTCAG</sequence>
<organism evidence="2 3">
    <name type="scientific">Aspergillus welwitschiae</name>
    <dbReference type="NCBI Taxonomy" id="1341132"/>
    <lineage>
        <taxon>Eukaryota</taxon>
        <taxon>Fungi</taxon>
        <taxon>Dikarya</taxon>
        <taxon>Ascomycota</taxon>
        <taxon>Pezizomycotina</taxon>
        <taxon>Eurotiomycetes</taxon>
        <taxon>Eurotiomycetidae</taxon>
        <taxon>Eurotiales</taxon>
        <taxon>Aspergillaceae</taxon>
        <taxon>Aspergillus</taxon>
        <taxon>Aspergillus subgen. Circumdati</taxon>
    </lineage>
</organism>
<name>A0A3F3Q476_9EURO</name>
<dbReference type="Proteomes" id="UP000253729">
    <property type="component" value="Unassembled WGS sequence"/>
</dbReference>
<evidence type="ECO:0000313" key="2">
    <source>
        <dbReference type="EMBL" id="RDH34014.1"/>
    </source>
</evidence>
<dbReference type="RefSeq" id="XP_026627036.1">
    <property type="nucleotide sequence ID" value="XM_026765918.1"/>
</dbReference>
<proteinExistence type="predicted"/>
<keyword evidence="3" id="KW-1185">Reference proteome</keyword>
<evidence type="ECO:0000256" key="1">
    <source>
        <dbReference type="SAM" id="Phobius"/>
    </source>
</evidence>
<dbReference type="GeneID" id="38134274"/>
<reference evidence="2 3" key="1">
    <citation type="submission" date="2018-07" db="EMBL/GenBank/DDBJ databases">
        <title>The genomes of Aspergillus section Nigri reveals drivers in fungal speciation.</title>
        <authorList>
            <consortium name="DOE Joint Genome Institute"/>
            <person name="Vesth T.C."/>
            <person name="Nybo J."/>
            <person name="Theobald S."/>
            <person name="Brandl J."/>
            <person name="Frisvad J.C."/>
            <person name="Nielsen K.F."/>
            <person name="Lyhne E.K."/>
            <person name="Kogle M.E."/>
            <person name="Kuo A."/>
            <person name="Riley R."/>
            <person name="Clum A."/>
            <person name="Nolan M."/>
            <person name="Lipzen A."/>
            <person name="Salamov A."/>
            <person name="Henrissat B."/>
            <person name="Wiebenga A."/>
            <person name="De vries R.P."/>
            <person name="Grigoriev I.V."/>
            <person name="Mortensen U.H."/>
            <person name="Andersen M.R."/>
            <person name="Baker S.E."/>
        </authorList>
    </citation>
    <scope>NUCLEOTIDE SEQUENCE [LARGE SCALE GENOMIC DNA]</scope>
    <source>
        <strain evidence="2 3">CBS 139.54b</strain>
    </source>
</reference>
<keyword evidence="1" id="KW-0812">Transmembrane</keyword>
<dbReference type="AlphaFoldDB" id="A0A3F3Q476"/>
<gene>
    <name evidence="2" type="ORF">BDQ94DRAFT_141884</name>
</gene>
<feature type="transmembrane region" description="Helical" evidence="1">
    <location>
        <begin position="44"/>
        <end position="64"/>
    </location>
</feature>
<keyword evidence="1" id="KW-0472">Membrane</keyword>